<dbReference type="RefSeq" id="XP_003151538.1">
    <property type="nucleotide sequence ID" value="XM_003151490.1"/>
</dbReference>
<dbReference type="CTD" id="9953498"/>
<sequence length="102" mass="11643">MEVLATIVNGSVHSGLLDQSADPLRMRKCKLITSVMRANNRGLKKKMEMHTVKRNDKIDKQDAKYKYVLHEVTLPIVPIAFRLERHKIQMPVDCLVAAEYPG</sequence>
<dbReference type="KEGG" id="loa:LOAG_16002"/>
<reference evidence="1" key="1">
    <citation type="submission" date="2012-04" db="EMBL/GenBank/DDBJ databases">
        <title>The Genome Sequence of Loa loa.</title>
        <authorList>
            <consortium name="The Broad Institute Genome Sequencing Platform"/>
            <consortium name="Broad Institute Genome Sequencing Center for Infectious Disease"/>
            <person name="Nutman T.B."/>
            <person name="Fink D.L."/>
            <person name="Russ C."/>
            <person name="Young S."/>
            <person name="Zeng Q."/>
            <person name="Gargeya S."/>
            <person name="Alvarado L."/>
            <person name="Berlin A."/>
            <person name="Chapman S.B."/>
            <person name="Chen Z."/>
            <person name="Freedman E."/>
            <person name="Gellesch M."/>
            <person name="Goldberg J."/>
            <person name="Griggs A."/>
            <person name="Gujja S."/>
            <person name="Heilman E.R."/>
            <person name="Heiman D."/>
            <person name="Howarth C."/>
            <person name="Mehta T."/>
            <person name="Neiman D."/>
            <person name="Pearson M."/>
            <person name="Roberts A."/>
            <person name="Saif S."/>
            <person name="Shea T."/>
            <person name="Shenoy N."/>
            <person name="Sisk P."/>
            <person name="Stolte C."/>
            <person name="Sykes S."/>
            <person name="White J."/>
            <person name="Yandava C."/>
            <person name="Haas B."/>
            <person name="Henn M.R."/>
            <person name="Nusbaum C."/>
            <person name="Birren B."/>
        </authorList>
    </citation>
    <scope>NUCLEOTIDE SEQUENCE [LARGE SCALE GENOMIC DNA]</scope>
</reference>
<gene>
    <name evidence="1" type="ORF">LOAG_16002</name>
</gene>
<protein>
    <submittedName>
        <fullName evidence="1">Uncharacterized protein</fullName>
    </submittedName>
</protein>
<accession>A0A1S0TEH1</accession>
<dbReference type="GeneID" id="9953498"/>
<evidence type="ECO:0000313" key="1">
    <source>
        <dbReference type="EMBL" id="EFO12531.1"/>
    </source>
</evidence>
<feature type="non-terminal residue" evidence="1">
    <location>
        <position position="102"/>
    </location>
</feature>
<dbReference type="AlphaFoldDB" id="A0A1S0TEH1"/>
<name>A0A1S0TEH1_LOALO</name>
<organism evidence="1">
    <name type="scientific">Loa loa</name>
    <name type="common">Eye worm</name>
    <name type="synonym">Filaria loa</name>
    <dbReference type="NCBI Taxonomy" id="7209"/>
    <lineage>
        <taxon>Eukaryota</taxon>
        <taxon>Metazoa</taxon>
        <taxon>Ecdysozoa</taxon>
        <taxon>Nematoda</taxon>
        <taxon>Chromadorea</taxon>
        <taxon>Rhabditida</taxon>
        <taxon>Spirurina</taxon>
        <taxon>Spiruromorpha</taxon>
        <taxon>Filarioidea</taxon>
        <taxon>Onchocercidae</taxon>
        <taxon>Loa</taxon>
    </lineage>
</organism>
<proteinExistence type="predicted"/>
<dbReference type="EMBL" id="JH715615">
    <property type="protein sequence ID" value="EFO12531.1"/>
    <property type="molecule type" value="Genomic_DNA"/>
</dbReference>
<dbReference type="InParanoid" id="A0A1S0TEH1"/>